<keyword evidence="1" id="KW-0808">Transferase</keyword>
<protein>
    <submittedName>
        <fullName evidence="1">Aminotransferase class III-fold pyridoxal phosphate-dependent enzyme</fullName>
    </submittedName>
</protein>
<accession>A0ACC5RBN8</accession>
<keyword evidence="1" id="KW-0032">Aminotransferase</keyword>
<reference evidence="1" key="1">
    <citation type="submission" date="2021-01" db="EMBL/GenBank/DDBJ databases">
        <authorList>
            <person name="Sun Q."/>
        </authorList>
    </citation>
    <scope>NUCLEOTIDE SEQUENCE</scope>
    <source>
        <strain evidence="1">YIM B02566</strain>
    </source>
</reference>
<organism evidence="1 2">
    <name type="scientific">Taklimakanibacter albus</name>
    <dbReference type="NCBI Taxonomy" id="2800327"/>
    <lineage>
        <taxon>Bacteria</taxon>
        <taxon>Pseudomonadati</taxon>
        <taxon>Pseudomonadota</taxon>
        <taxon>Alphaproteobacteria</taxon>
        <taxon>Hyphomicrobiales</taxon>
        <taxon>Aestuariivirgaceae</taxon>
        <taxon>Taklimakanibacter</taxon>
    </lineage>
</organism>
<name>A0ACC5RBN8_9HYPH</name>
<dbReference type="EMBL" id="JAENHL010000008">
    <property type="protein sequence ID" value="MBK1869901.1"/>
    <property type="molecule type" value="Genomic_DNA"/>
</dbReference>
<dbReference type="Proteomes" id="UP000616151">
    <property type="component" value="Unassembled WGS sequence"/>
</dbReference>
<proteinExistence type="predicted"/>
<comment type="caution">
    <text evidence="1">The sequence shown here is derived from an EMBL/GenBank/DDBJ whole genome shotgun (WGS) entry which is preliminary data.</text>
</comment>
<keyword evidence="2" id="KW-1185">Reference proteome</keyword>
<evidence type="ECO:0000313" key="1">
    <source>
        <dbReference type="EMBL" id="MBK1869901.1"/>
    </source>
</evidence>
<sequence>MTANDLYARDEAAIGNLQKLRFFPSALTGGAGTRVIDQSGRSLLDLSAAWGAAGLGYGHPALVEAVARAVANPAGASVLSSANLPAVELAESLLATVPEIEGAKVWLGHSGSDANEAMFRAVTAATGRSRILAFAGAYHGGTAASMAISGHSVQTHAARHAGLTLIPYPAESRPFMGDATGGRVLELVEHLLKTTCPGEQVAALFIEPIQSDGGMIVPPPGFLKELTALCRRYGILIVSDEVKVGLARTGKLHAYAHDDFVPDIVCFGKGLGGGLPLAAAVAPARILDFASSFAMQTLHGNPVSAAAGLAVLDTIKRDRLADNAATVGSYFLDGLERLHQHHRTIREVRGRGLAIGIELDPDRTRRYAAKTVYRAFELGLVLYYVGLESNVLELTPPLVLTKPDVDEALQILDRSLADVEAGVVSDQTIAPFTGW</sequence>
<gene>
    <name evidence="1" type="ORF">JHL16_26290</name>
</gene>
<evidence type="ECO:0000313" key="2">
    <source>
        <dbReference type="Proteomes" id="UP000616151"/>
    </source>
</evidence>